<dbReference type="GO" id="GO:0004497">
    <property type="term" value="F:monooxygenase activity"/>
    <property type="evidence" value="ECO:0007669"/>
    <property type="project" value="UniProtKB-KW"/>
</dbReference>
<dbReference type="GO" id="GO:0016705">
    <property type="term" value="F:oxidoreductase activity, acting on paired donors, with incorporation or reduction of molecular oxygen"/>
    <property type="evidence" value="ECO:0007669"/>
    <property type="project" value="InterPro"/>
</dbReference>
<keyword evidence="4" id="KW-1185">Reference proteome</keyword>
<dbReference type="PANTHER" id="PTHR46696">
    <property type="entry name" value="P450, PUTATIVE (EUROFUNG)-RELATED"/>
    <property type="match status" value="1"/>
</dbReference>
<dbReference type="EMBL" id="CP051217">
    <property type="protein sequence ID" value="QJB68113.1"/>
    <property type="molecule type" value="Genomic_DNA"/>
</dbReference>
<dbReference type="InterPro" id="IPR036396">
    <property type="entry name" value="Cyt_P450_sf"/>
</dbReference>
<dbReference type="KEGG" id="phao:HF685_01305"/>
<name>A0A6H2DJE8_9SPHN</name>
<keyword evidence="2" id="KW-0349">Heme</keyword>
<dbReference type="SUPFAM" id="SSF48264">
    <property type="entry name" value="Cytochrome P450"/>
    <property type="match status" value="1"/>
</dbReference>
<reference evidence="3 4" key="1">
    <citation type="submission" date="2020-04" db="EMBL/GenBank/DDBJ databases">
        <title>Genome sequence for Sphingorhabdus sp. strain M1.</title>
        <authorList>
            <person name="Park S.-J."/>
        </authorList>
    </citation>
    <scope>NUCLEOTIDE SEQUENCE [LARGE SCALE GENOMIC DNA]</scope>
    <source>
        <strain evidence="3 4">JK6</strain>
    </source>
</reference>
<evidence type="ECO:0000256" key="2">
    <source>
        <dbReference type="RuleBase" id="RU000461"/>
    </source>
</evidence>
<dbReference type="GO" id="GO:0020037">
    <property type="term" value="F:heme binding"/>
    <property type="evidence" value="ECO:0007669"/>
    <property type="project" value="InterPro"/>
</dbReference>
<dbReference type="InterPro" id="IPR001128">
    <property type="entry name" value="Cyt_P450"/>
</dbReference>
<dbReference type="Gene3D" id="1.10.630.10">
    <property type="entry name" value="Cytochrome P450"/>
    <property type="match status" value="1"/>
</dbReference>
<gene>
    <name evidence="3" type="ORF">HF685_01305</name>
</gene>
<dbReference type="GO" id="GO:0005506">
    <property type="term" value="F:iron ion binding"/>
    <property type="evidence" value="ECO:0007669"/>
    <property type="project" value="InterPro"/>
</dbReference>
<dbReference type="InterPro" id="IPR002397">
    <property type="entry name" value="Cyt_P450_B"/>
</dbReference>
<evidence type="ECO:0000313" key="4">
    <source>
        <dbReference type="Proteomes" id="UP000501600"/>
    </source>
</evidence>
<dbReference type="AlphaFoldDB" id="A0A6H2DJE8"/>
<dbReference type="Pfam" id="PF00067">
    <property type="entry name" value="p450"/>
    <property type="match status" value="1"/>
</dbReference>
<dbReference type="PROSITE" id="PS00086">
    <property type="entry name" value="CYTOCHROME_P450"/>
    <property type="match status" value="1"/>
</dbReference>
<sequence length="408" mass="45756">MTTADIGAEIATEIEEFDPLGEKFVNSPWTEFKRMRESCRAYRHVGTLMPVVSFFRDSDLREIRADWETWSSARLAESNKHGLRAGALMVGQDPPDHTKYRNIIAPMFMPGRIGALQPAIDGHVKKLLDQAIDAGEIDFMEDIGGALATATIGTICGIPEQDWPLIREITVIFARDYGKAPLYKEPQPEVEARLREAEAKLLPFIVSHIQNLRKSNTPSILLDVADQVEDNFAVMGLCALIIGAGVDTSANLMVNGLWELMQKPDQMRWLRNNPDKINQAVEECIRCRGSLRRSERVAARDLEFDGVQINRGDTVMIWNASASRDPEVVPDRPDEFDVQRVAKRHMGFGAGIHMCIGNVLARLEARTLYSELIRRTSRTEETHGADSYEHWGNGVTDAAKRYSVSLHS</sequence>
<evidence type="ECO:0000313" key="3">
    <source>
        <dbReference type="EMBL" id="QJB68113.1"/>
    </source>
</evidence>
<keyword evidence="2" id="KW-0408">Iron</keyword>
<dbReference type="InterPro" id="IPR017972">
    <property type="entry name" value="Cyt_P450_CS"/>
</dbReference>
<dbReference type="RefSeq" id="WP_168817923.1">
    <property type="nucleotide sequence ID" value="NZ_CP051217.1"/>
</dbReference>
<dbReference type="Proteomes" id="UP000501600">
    <property type="component" value="Chromosome"/>
</dbReference>
<keyword evidence="2" id="KW-0560">Oxidoreductase</keyword>
<proteinExistence type="inferred from homology"/>
<comment type="similarity">
    <text evidence="1 2">Belongs to the cytochrome P450 family.</text>
</comment>
<keyword evidence="2" id="KW-0503">Monooxygenase</keyword>
<dbReference type="PANTHER" id="PTHR46696:SF6">
    <property type="entry name" value="P450, PUTATIVE (EUROFUNG)-RELATED"/>
    <property type="match status" value="1"/>
</dbReference>
<accession>A0A6H2DJE8</accession>
<organism evidence="3 4">
    <name type="scientific">Parasphingorhabdus halotolerans</name>
    <dbReference type="NCBI Taxonomy" id="2725558"/>
    <lineage>
        <taxon>Bacteria</taxon>
        <taxon>Pseudomonadati</taxon>
        <taxon>Pseudomonadota</taxon>
        <taxon>Alphaproteobacteria</taxon>
        <taxon>Sphingomonadales</taxon>
        <taxon>Sphingomonadaceae</taxon>
        <taxon>Parasphingorhabdus</taxon>
    </lineage>
</organism>
<protein>
    <submittedName>
        <fullName evidence="3">Cytochrome P450</fullName>
    </submittedName>
</protein>
<evidence type="ECO:0000256" key="1">
    <source>
        <dbReference type="ARBA" id="ARBA00010617"/>
    </source>
</evidence>
<keyword evidence="2" id="KW-0479">Metal-binding</keyword>
<dbReference type="PRINTS" id="PR00359">
    <property type="entry name" value="BP450"/>
</dbReference>